<sequence>MLIIRMQRVGKKKFSTYRLIISEKTKDTQGSYLEALGTFNPHAKENAFKPNIERIKYWLSKGALVSDTLNNLLISNNIIEGDKKKSVFLTKKRQVKLAEKKKAVTPAPVETPAETPVETSVEQPIAPVETPAETPVETSVEQPIAPVETPAETPTEQV</sequence>
<dbReference type="GO" id="GO:0005737">
    <property type="term" value="C:cytoplasm"/>
    <property type="evidence" value="ECO:0007669"/>
    <property type="project" value="UniProtKB-ARBA"/>
</dbReference>
<evidence type="ECO:0000256" key="3">
    <source>
        <dbReference type="HAMAP-Rule" id="MF_00385"/>
    </source>
</evidence>
<dbReference type="PANTHER" id="PTHR12919">
    <property type="entry name" value="30S RIBOSOMAL PROTEIN S16"/>
    <property type="match status" value="1"/>
</dbReference>
<evidence type="ECO:0000256" key="1">
    <source>
        <dbReference type="ARBA" id="ARBA00022980"/>
    </source>
</evidence>
<organism evidence="5 6">
    <name type="scientific">Candidatus Magasanikbacteria bacterium CG10_big_fil_rev_8_21_14_0_10_36_32</name>
    <dbReference type="NCBI Taxonomy" id="1974646"/>
    <lineage>
        <taxon>Bacteria</taxon>
        <taxon>Candidatus Magasanikiibacteriota</taxon>
    </lineage>
</organism>
<dbReference type="GO" id="GO:0003735">
    <property type="term" value="F:structural constituent of ribosome"/>
    <property type="evidence" value="ECO:0007669"/>
    <property type="project" value="InterPro"/>
</dbReference>
<dbReference type="Proteomes" id="UP000231426">
    <property type="component" value="Unassembled WGS sequence"/>
</dbReference>
<dbReference type="Pfam" id="PF00886">
    <property type="entry name" value="Ribosomal_S16"/>
    <property type="match status" value="1"/>
</dbReference>
<dbReference type="EMBL" id="PFBV01000002">
    <property type="protein sequence ID" value="PIT88743.1"/>
    <property type="molecule type" value="Genomic_DNA"/>
</dbReference>
<dbReference type="GO" id="GO:0006412">
    <property type="term" value="P:translation"/>
    <property type="evidence" value="ECO:0007669"/>
    <property type="project" value="UniProtKB-UniRule"/>
</dbReference>
<reference evidence="6" key="1">
    <citation type="submission" date="2017-09" db="EMBL/GenBank/DDBJ databases">
        <title>Depth-based differentiation of microbial function through sediment-hosted aquifers and enrichment of novel symbionts in the deep terrestrial subsurface.</title>
        <authorList>
            <person name="Probst A.J."/>
            <person name="Ladd B."/>
            <person name="Jarett J.K."/>
            <person name="Geller-Mcgrath D.E."/>
            <person name="Sieber C.M.K."/>
            <person name="Emerson J.B."/>
            <person name="Anantharaman K."/>
            <person name="Thomas B.C."/>
            <person name="Malmstrom R."/>
            <person name="Stieglmeier M."/>
            <person name="Klingl A."/>
            <person name="Woyke T."/>
            <person name="Ryan C.M."/>
            <person name="Banfield J.F."/>
        </authorList>
    </citation>
    <scope>NUCLEOTIDE SEQUENCE [LARGE SCALE GENOMIC DNA]</scope>
</reference>
<dbReference type="SUPFAM" id="SSF54565">
    <property type="entry name" value="Ribosomal protein S16"/>
    <property type="match status" value="1"/>
</dbReference>
<dbReference type="InterPro" id="IPR000307">
    <property type="entry name" value="Ribosomal_bS16"/>
</dbReference>
<name>A0A2M6W7J7_9BACT</name>
<dbReference type="PANTHER" id="PTHR12919:SF20">
    <property type="entry name" value="SMALL RIBOSOMAL SUBUNIT PROTEIN BS16M"/>
    <property type="match status" value="1"/>
</dbReference>
<protein>
    <recommendedName>
        <fullName evidence="3">Small ribosomal subunit protein bS16</fullName>
    </recommendedName>
</protein>
<dbReference type="Gene3D" id="3.30.1320.10">
    <property type="match status" value="1"/>
</dbReference>
<comment type="caution">
    <text evidence="5">The sequence shown here is derived from an EMBL/GenBank/DDBJ whole genome shotgun (WGS) entry which is preliminary data.</text>
</comment>
<dbReference type="GO" id="GO:0015935">
    <property type="term" value="C:small ribosomal subunit"/>
    <property type="evidence" value="ECO:0007669"/>
    <property type="project" value="TreeGrafter"/>
</dbReference>
<comment type="similarity">
    <text evidence="3">Belongs to the bacterial ribosomal protein bS16 family.</text>
</comment>
<dbReference type="HAMAP" id="MF_00385">
    <property type="entry name" value="Ribosomal_bS16"/>
    <property type="match status" value="1"/>
</dbReference>
<dbReference type="InterPro" id="IPR023803">
    <property type="entry name" value="Ribosomal_bS16_dom_sf"/>
</dbReference>
<evidence type="ECO:0000256" key="4">
    <source>
        <dbReference type="SAM" id="MobiDB-lite"/>
    </source>
</evidence>
<evidence type="ECO:0000256" key="2">
    <source>
        <dbReference type="ARBA" id="ARBA00023274"/>
    </source>
</evidence>
<dbReference type="AlphaFoldDB" id="A0A2M6W7J7"/>
<accession>A0A2M6W7J7</accession>
<evidence type="ECO:0000313" key="5">
    <source>
        <dbReference type="EMBL" id="PIT88743.1"/>
    </source>
</evidence>
<evidence type="ECO:0000313" key="6">
    <source>
        <dbReference type="Proteomes" id="UP000231426"/>
    </source>
</evidence>
<proteinExistence type="inferred from homology"/>
<keyword evidence="2 3" id="KW-0687">Ribonucleoprotein</keyword>
<gene>
    <name evidence="3 5" type="primary">rpsP</name>
    <name evidence="5" type="ORF">COU29_00640</name>
</gene>
<keyword evidence="1 3" id="KW-0689">Ribosomal protein</keyword>
<feature type="compositionally biased region" description="Low complexity" evidence="4">
    <location>
        <begin position="104"/>
        <end position="122"/>
    </location>
</feature>
<dbReference type="NCBIfam" id="TIGR00002">
    <property type="entry name" value="S16"/>
    <property type="match status" value="1"/>
</dbReference>
<feature type="region of interest" description="Disordered" evidence="4">
    <location>
        <begin position="100"/>
        <end position="158"/>
    </location>
</feature>